<evidence type="ECO:0000256" key="6">
    <source>
        <dbReference type="ARBA" id="ARBA00023235"/>
    </source>
</evidence>
<dbReference type="InterPro" id="IPR027417">
    <property type="entry name" value="P-loop_NTPase"/>
</dbReference>
<keyword evidence="6" id="KW-0413">Isomerase</keyword>
<dbReference type="Proteomes" id="UP000177626">
    <property type="component" value="Unassembled WGS sequence"/>
</dbReference>
<dbReference type="GO" id="GO:0000725">
    <property type="term" value="P:recombinational repair"/>
    <property type="evidence" value="ECO:0007669"/>
    <property type="project" value="TreeGrafter"/>
</dbReference>
<dbReference type="GO" id="GO:0016887">
    <property type="term" value="F:ATP hydrolysis activity"/>
    <property type="evidence" value="ECO:0007669"/>
    <property type="project" value="RHEA"/>
</dbReference>
<evidence type="ECO:0000259" key="11">
    <source>
        <dbReference type="PROSITE" id="PS51198"/>
    </source>
</evidence>
<dbReference type="EMBL" id="MHKQ01000014">
    <property type="protein sequence ID" value="OGY93971.1"/>
    <property type="molecule type" value="Genomic_DNA"/>
</dbReference>
<evidence type="ECO:0000256" key="10">
    <source>
        <dbReference type="PROSITE-ProRule" id="PRU00560"/>
    </source>
</evidence>
<organism evidence="13 14">
    <name type="scientific">Candidatus Komeilibacteria bacterium RIFOXYC1_FULL_37_11</name>
    <dbReference type="NCBI Taxonomy" id="1798555"/>
    <lineage>
        <taxon>Bacteria</taxon>
        <taxon>Candidatus Komeiliibacteriota</taxon>
    </lineage>
</organism>
<reference evidence="13 14" key="1">
    <citation type="journal article" date="2016" name="Nat. Commun.">
        <title>Thousands of microbial genomes shed light on interconnected biogeochemical processes in an aquifer system.</title>
        <authorList>
            <person name="Anantharaman K."/>
            <person name="Brown C.T."/>
            <person name="Hug L.A."/>
            <person name="Sharon I."/>
            <person name="Castelle C.J."/>
            <person name="Probst A.J."/>
            <person name="Thomas B.C."/>
            <person name="Singh A."/>
            <person name="Wilkins M.J."/>
            <person name="Karaoz U."/>
            <person name="Brodie E.L."/>
            <person name="Williams K.H."/>
            <person name="Hubbard S.S."/>
            <person name="Banfield J.F."/>
        </authorList>
    </citation>
    <scope>NUCLEOTIDE SEQUENCE [LARGE SCALE GENOMIC DNA]</scope>
</reference>
<dbReference type="PROSITE" id="PS51198">
    <property type="entry name" value="UVRD_HELICASE_ATP_BIND"/>
    <property type="match status" value="1"/>
</dbReference>
<dbReference type="GO" id="GO:0043138">
    <property type="term" value="F:3'-5' DNA helicase activity"/>
    <property type="evidence" value="ECO:0007669"/>
    <property type="project" value="UniProtKB-EC"/>
</dbReference>
<evidence type="ECO:0000256" key="3">
    <source>
        <dbReference type="ARBA" id="ARBA00022801"/>
    </source>
</evidence>
<dbReference type="InterPro" id="IPR013986">
    <property type="entry name" value="DExx_box_DNA_helicase_dom_sf"/>
</dbReference>
<comment type="caution">
    <text evidence="13">The sequence shown here is derived from an EMBL/GenBank/DDBJ whole genome shotgun (WGS) entry which is preliminary data.</text>
</comment>
<evidence type="ECO:0000256" key="1">
    <source>
        <dbReference type="ARBA" id="ARBA00009922"/>
    </source>
</evidence>
<comment type="similarity">
    <text evidence="1">Belongs to the helicase family. UvrD subfamily.</text>
</comment>
<dbReference type="Gene3D" id="1.10.10.160">
    <property type="match status" value="1"/>
</dbReference>
<dbReference type="Gene3D" id="3.40.50.300">
    <property type="entry name" value="P-loop containing nucleotide triphosphate hydrolases"/>
    <property type="match status" value="2"/>
</dbReference>
<dbReference type="SUPFAM" id="SSF52540">
    <property type="entry name" value="P-loop containing nucleoside triphosphate hydrolases"/>
    <property type="match status" value="1"/>
</dbReference>
<evidence type="ECO:0000256" key="8">
    <source>
        <dbReference type="ARBA" id="ARBA00034808"/>
    </source>
</evidence>
<dbReference type="GO" id="GO:0003677">
    <property type="term" value="F:DNA binding"/>
    <property type="evidence" value="ECO:0007669"/>
    <property type="project" value="InterPro"/>
</dbReference>
<dbReference type="GO" id="GO:0005524">
    <property type="term" value="F:ATP binding"/>
    <property type="evidence" value="ECO:0007669"/>
    <property type="project" value="UniProtKB-UniRule"/>
</dbReference>
<comment type="catalytic activity">
    <reaction evidence="7">
        <text>Couples ATP hydrolysis with the unwinding of duplex DNA by translocating in the 3'-5' direction.</text>
        <dbReference type="EC" id="5.6.2.4"/>
    </reaction>
</comment>
<dbReference type="InterPro" id="IPR014016">
    <property type="entry name" value="UvrD-like_ATP-bd"/>
</dbReference>
<evidence type="ECO:0000313" key="13">
    <source>
        <dbReference type="EMBL" id="OGY93971.1"/>
    </source>
</evidence>
<evidence type="ECO:0000256" key="7">
    <source>
        <dbReference type="ARBA" id="ARBA00034617"/>
    </source>
</evidence>
<gene>
    <name evidence="13" type="ORF">A2406_03655</name>
</gene>
<proteinExistence type="inferred from homology"/>
<keyword evidence="4 10" id="KW-0347">Helicase</keyword>
<sequence length="682" mass="78441">MFYSWLYLFIWAIIFLLMRTLDFKKELNQEQYAVVTATGGPHLVLAGAGSGKTRTLTYRAAWLISQGVSPDKILLLTFTNKAAAEMMGRVKKLLGLKDNAKLPLWGGTFHSIANRLLRFYGKNIDISSDFTILDSADSDNFLKLIAKDYLGSLSKKHRPSPGMLRETISFATNSDISIAESLETKFSEWLPLLENIEKIASEYQRRKKIANVLDFDDLLVFWKKLTEQSKVGKILQNKWEYVLVDEYQDTNTIQAEIIFNLTRSHGNILAVGDDAQSIYSFRAADIKNILQFPEKFSNTTIHKLETNYRSTPEILDVANQIISANVKQFAKNLKAVKESHVRPELVALMSPTQEANFVADRIEQHLERGIRPDQIAVLFRAAAYSQNLEMELNRRGINYEIRGGLRFFERAHIKDVLSYLKIVGNFKDEVSWLRILQMQEGIGPITAYRIYQQILQIGDLSQLRQADFNMADKAGISWDKLLFVFEELLKHQKSNVSQLINIIIEFYHPHLQESFSDYRQRQDDLEQLTIFASTYKDLALFLNEISLQESFSGRESQKKEDNVVLSTVHQAKGLEWEAVFVINMTDQSFPHPLCVREEEREEERRLFYVASTRASRYLYLTYPLAMFRYDGYQSLKPSPFLSDIDSNLLHHNDLARSATYAAEDGVEYVADPDGFLPDVSDW</sequence>
<evidence type="ECO:0000313" key="14">
    <source>
        <dbReference type="Proteomes" id="UP000177626"/>
    </source>
</evidence>
<evidence type="ECO:0000259" key="12">
    <source>
        <dbReference type="PROSITE" id="PS51217"/>
    </source>
</evidence>
<keyword evidence="2 10" id="KW-0547">Nucleotide-binding</keyword>
<accession>A0A1G2BYE9</accession>
<dbReference type="Pfam" id="PF00580">
    <property type="entry name" value="UvrD-helicase"/>
    <property type="match status" value="1"/>
</dbReference>
<name>A0A1G2BYE9_9BACT</name>
<dbReference type="PANTHER" id="PTHR11070:SF3">
    <property type="entry name" value="DNA 3'-5' HELICASE"/>
    <property type="match status" value="1"/>
</dbReference>
<evidence type="ECO:0000256" key="2">
    <source>
        <dbReference type="ARBA" id="ARBA00022741"/>
    </source>
</evidence>
<dbReference type="PANTHER" id="PTHR11070">
    <property type="entry name" value="UVRD / RECB / PCRA DNA HELICASE FAMILY MEMBER"/>
    <property type="match status" value="1"/>
</dbReference>
<comment type="catalytic activity">
    <reaction evidence="9">
        <text>ATP + H2O = ADP + phosphate + H(+)</text>
        <dbReference type="Rhea" id="RHEA:13065"/>
        <dbReference type="ChEBI" id="CHEBI:15377"/>
        <dbReference type="ChEBI" id="CHEBI:15378"/>
        <dbReference type="ChEBI" id="CHEBI:30616"/>
        <dbReference type="ChEBI" id="CHEBI:43474"/>
        <dbReference type="ChEBI" id="CHEBI:456216"/>
        <dbReference type="EC" id="5.6.2.4"/>
    </reaction>
</comment>
<protein>
    <recommendedName>
        <fullName evidence="8">DNA 3'-5' helicase</fullName>
        <ecNumber evidence="8">5.6.2.4</ecNumber>
    </recommendedName>
</protein>
<feature type="binding site" evidence="10">
    <location>
        <begin position="46"/>
        <end position="53"/>
    </location>
    <ligand>
        <name>ATP</name>
        <dbReference type="ChEBI" id="CHEBI:30616"/>
    </ligand>
</feature>
<dbReference type="AlphaFoldDB" id="A0A1G2BYE9"/>
<keyword evidence="3 10" id="KW-0378">Hydrolase</keyword>
<evidence type="ECO:0000256" key="9">
    <source>
        <dbReference type="ARBA" id="ARBA00048988"/>
    </source>
</evidence>
<evidence type="ECO:0000256" key="5">
    <source>
        <dbReference type="ARBA" id="ARBA00022840"/>
    </source>
</evidence>
<dbReference type="InterPro" id="IPR000212">
    <property type="entry name" value="DNA_helicase_UvrD/REP"/>
</dbReference>
<dbReference type="CDD" id="cd17932">
    <property type="entry name" value="DEXQc_UvrD"/>
    <property type="match status" value="1"/>
</dbReference>
<dbReference type="EC" id="5.6.2.4" evidence="8"/>
<dbReference type="GO" id="GO:0005829">
    <property type="term" value="C:cytosol"/>
    <property type="evidence" value="ECO:0007669"/>
    <property type="project" value="TreeGrafter"/>
</dbReference>
<dbReference type="PROSITE" id="PS51217">
    <property type="entry name" value="UVRD_HELICASE_CTER"/>
    <property type="match status" value="1"/>
</dbReference>
<feature type="domain" description="UvrD-like helicase ATP-binding" evidence="11">
    <location>
        <begin position="25"/>
        <end position="311"/>
    </location>
</feature>
<feature type="domain" description="UvrD-like helicase C-terminal" evidence="12">
    <location>
        <begin position="312"/>
        <end position="573"/>
    </location>
</feature>
<evidence type="ECO:0000256" key="4">
    <source>
        <dbReference type="ARBA" id="ARBA00022806"/>
    </source>
</evidence>
<dbReference type="Gene3D" id="1.10.486.10">
    <property type="entry name" value="PCRA, domain 4"/>
    <property type="match status" value="1"/>
</dbReference>
<keyword evidence="5 10" id="KW-0067">ATP-binding</keyword>
<dbReference type="Pfam" id="PF13361">
    <property type="entry name" value="UvrD_C"/>
    <property type="match status" value="2"/>
</dbReference>
<dbReference type="InterPro" id="IPR014017">
    <property type="entry name" value="DNA_helicase_UvrD-like_C"/>
</dbReference>